<name>A0A084SV97_9BACT</name>
<reference evidence="1 2" key="1">
    <citation type="submission" date="2014-07" db="EMBL/GenBank/DDBJ databases">
        <title>Draft Genome Sequence of Gephyronic Acid Producer, Cystobacter violaceus Strain Cb vi76.</title>
        <authorList>
            <person name="Stevens D.C."/>
            <person name="Young J."/>
            <person name="Carmichael R."/>
            <person name="Tan J."/>
            <person name="Taylor R.E."/>
        </authorList>
    </citation>
    <scope>NUCLEOTIDE SEQUENCE [LARGE SCALE GENOMIC DNA]</scope>
    <source>
        <strain evidence="1 2">Cb vi76</strain>
    </source>
</reference>
<dbReference type="RefSeq" id="WP_052518122.1">
    <property type="nucleotide sequence ID" value="NZ_JPMI01000096.1"/>
</dbReference>
<sequence length="131" mass="14156">MARIHSVEELERTVGSRPVGVMMKSLDALDEHCVRLLGLSSFAAIGFIDGEGRARVTTAGGSPGFARVEDPTHVRLDGTRLAVADRPGNRRTDTFHNVIEQPRAALLASMAVADRVPKLALWLRNGSWTGP</sequence>
<accession>A0A084SV97</accession>
<comment type="caution">
    <text evidence="1">The sequence shown here is derived from an EMBL/GenBank/DDBJ whole genome shotgun (WGS) entry which is preliminary data.</text>
</comment>
<organism evidence="1 2">
    <name type="scientific">Archangium violaceum Cb vi76</name>
    <dbReference type="NCBI Taxonomy" id="1406225"/>
    <lineage>
        <taxon>Bacteria</taxon>
        <taxon>Pseudomonadati</taxon>
        <taxon>Myxococcota</taxon>
        <taxon>Myxococcia</taxon>
        <taxon>Myxococcales</taxon>
        <taxon>Cystobacterineae</taxon>
        <taxon>Archangiaceae</taxon>
        <taxon>Archangium</taxon>
    </lineage>
</organism>
<dbReference type="Proteomes" id="UP000028547">
    <property type="component" value="Unassembled WGS sequence"/>
</dbReference>
<dbReference type="PANTHER" id="PTHR42815">
    <property type="entry name" value="FAD-BINDING, PUTATIVE (AFU_ORTHOLOGUE AFUA_6G07600)-RELATED"/>
    <property type="match status" value="1"/>
</dbReference>
<evidence type="ECO:0008006" key="3">
    <source>
        <dbReference type="Google" id="ProtNLM"/>
    </source>
</evidence>
<dbReference type="PANTHER" id="PTHR42815:SF2">
    <property type="entry name" value="FAD-BINDING, PUTATIVE (AFU_ORTHOLOGUE AFUA_6G07600)-RELATED"/>
    <property type="match status" value="1"/>
</dbReference>
<protein>
    <recommendedName>
        <fullName evidence="3">Pyridoxamine 5'-phosphate oxidase putative domain-containing protein</fullName>
    </recommendedName>
</protein>
<gene>
    <name evidence="1" type="ORF">Q664_15340</name>
</gene>
<evidence type="ECO:0000313" key="2">
    <source>
        <dbReference type="Proteomes" id="UP000028547"/>
    </source>
</evidence>
<evidence type="ECO:0000313" key="1">
    <source>
        <dbReference type="EMBL" id="KFA92382.1"/>
    </source>
</evidence>
<proteinExistence type="predicted"/>
<dbReference type="AlphaFoldDB" id="A0A084SV97"/>
<dbReference type="EMBL" id="JPMI01000096">
    <property type="protein sequence ID" value="KFA92382.1"/>
    <property type="molecule type" value="Genomic_DNA"/>
</dbReference>